<dbReference type="InParanoid" id="A0A0G4GYL5"/>
<dbReference type="Proteomes" id="UP000041254">
    <property type="component" value="Unassembled WGS sequence"/>
</dbReference>
<dbReference type="GO" id="GO:0022857">
    <property type="term" value="F:transmembrane transporter activity"/>
    <property type="evidence" value="ECO:0007669"/>
    <property type="project" value="InterPro"/>
</dbReference>
<dbReference type="PROSITE" id="PS00217">
    <property type="entry name" value="SUGAR_TRANSPORT_2"/>
    <property type="match status" value="1"/>
</dbReference>
<dbReference type="Pfam" id="PF00083">
    <property type="entry name" value="Sugar_tr"/>
    <property type="match status" value="1"/>
</dbReference>
<evidence type="ECO:0000256" key="4">
    <source>
        <dbReference type="ARBA" id="ARBA00022692"/>
    </source>
</evidence>
<feature type="domain" description="Major facilitator superfamily (MFS) profile" evidence="9">
    <location>
        <begin position="96"/>
        <end position="400"/>
    </location>
</feature>
<dbReference type="PANTHER" id="PTHR48020">
    <property type="entry name" value="PROTON MYO-INOSITOL COTRANSPORTER"/>
    <property type="match status" value="1"/>
</dbReference>
<dbReference type="InterPro" id="IPR050814">
    <property type="entry name" value="Myo-inositol_Transporter"/>
</dbReference>
<dbReference type="PROSITE" id="PS00216">
    <property type="entry name" value="SUGAR_TRANSPORT_1"/>
    <property type="match status" value="1"/>
</dbReference>
<dbReference type="EMBL" id="CDMY01000884">
    <property type="protein sequence ID" value="CEM36247.1"/>
    <property type="molecule type" value="Genomic_DNA"/>
</dbReference>
<comment type="subcellular location">
    <subcellularLocation>
        <location evidence="1">Membrane</location>
        <topology evidence="1">Multi-pass membrane protein</topology>
    </subcellularLocation>
</comment>
<dbReference type="STRING" id="1169540.A0A0G4GYL5"/>
<dbReference type="PhylomeDB" id="A0A0G4GYL5"/>
<evidence type="ECO:0000313" key="11">
    <source>
        <dbReference type="Proteomes" id="UP000041254"/>
    </source>
</evidence>
<dbReference type="InterPro" id="IPR005828">
    <property type="entry name" value="MFS_sugar_transport-like"/>
</dbReference>
<keyword evidence="5 8" id="KW-1133">Transmembrane helix</keyword>
<feature type="transmembrane region" description="Helical" evidence="8">
    <location>
        <begin position="222"/>
        <end position="245"/>
    </location>
</feature>
<keyword evidence="11" id="KW-1185">Reference proteome</keyword>
<dbReference type="PROSITE" id="PS50850">
    <property type="entry name" value="MFS"/>
    <property type="match status" value="1"/>
</dbReference>
<evidence type="ECO:0000256" key="5">
    <source>
        <dbReference type="ARBA" id="ARBA00022989"/>
    </source>
</evidence>
<evidence type="ECO:0000256" key="7">
    <source>
        <dbReference type="SAM" id="MobiDB-lite"/>
    </source>
</evidence>
<feature type="compositionally biased region" description="Basic and acidic residues" evidence="7">
    <location>
        <begin position="1"/>
        <end position="10"/>
    </location>
</feature>
<proteinExistence type="inferred from homology"/>
<dbReference type="InterPro" id="IPR005829">
    <property type="entry name" value="Sugar_transporter_CS"/>
</dbReference>
<name>A0A0G4GYL5_VITBC</name>
<evidence type="ECO:0000259" key="9">
    <source>
        <dbReference type="PROSITE" id="PS50850"/>
    </source>
</evidence>
<dbReference type="AlphaFoldDB" id="A0A0G4GYL5"/>
<keyword evidence="4 8" id="KW-0812">Transmembrane</keyword>
<feature type="transmembrane region" description="Helical" evidence="8">
    <location>
        <begin position="192"/>
        <end position="210"/>
    </location>
</feature>
<feature type="transmembrane region" description="Helical" evidence="8">
    <location>
        <begin position="257"/>
        <end position="276"/>
    </location>
</feature>
<feature type="transmembrane region" description="Helical" evidence="8">
    <location>
        <begin position="134"/>
        <end position="153"/>
    </location>
</feature>
<dbReference type="InterPro" id="IPR020846">
    <property type="entry name" value="MFS_dom"/>
</dbReference>
<gene>
    <name evidence="10" type="ORF">Vbra_22413</name>
</gene>
<dbReference type="GO" id="GO:0016020">
    <property type="term" value="C:membrane"/>
    <property type="evidence" value="ECO:0007669"/>
    <property type="project" value="UniProtKB-SubCell"/>
</dbReference>
<keyword evidence="6 8" id="KW-0472">Membrane</keyword>
<protein>
    <recommendedName>
        <fullName evidence="9">Major facilitator superfamily (MFS) profile domain-containing protein</fullName>
    </recommendedName>
</protein>
<evidence type="ECO:0000256" key="2">
    <source>
        <dbReference type="ARBA" id="ARBA00010992"/>
    </source>
</evidence>
<evidence type="ECO:0000313" key="10">
    <source>
        <dbReference type="EMBL" id="CEM36247.1"/>
    </source>
</evidence>
<evidence type="ECO:0000256" key="3">
    <source>
        <dbReference type="ARBA" id="ARBA00022448"/>
    </source>
</evidence>
<organism evidence="10 11">
    <name type="scientific">Vitrella brassicaformis (strain CCMP3155)</name>
    <dbReference type="NCBI Taxonomy" id="1169540"/>
    <lineage>
        <taxon>Eukaryota</taxon>
        <taxon>Sar</taxon>
        <taxon>Alveolata</taxon>
        <taxon>Colpodellida</taxon>
        <taxon>Vitrellaceae</taxon>
        <taxon>Vitrella</taxon>
    </lineage>
</organism>
<feature type="compositionally biased region" description="Low complexity" evidence="7">
    <location>
        <begin position="50"/>
        <end position="63"/>
    </location>
</feature>
<keyword evidence="3" id="KW-0813">Transport</keyword>
<reference evidence="10 11" key="1">
    <citation type="submission" date="2014-11" db="EMBL/GenBank/DDBJ databases">
        <authorList>
            <person name="Zhu J."/>
            <person name="Qi W."/>
            <person name="Song R."/>
        </authorList>
    </citation>
    <scope>NUCLEOTIDE SEQUENCE [LARGE SCALE GENOMIC DNA]</scope>
</reference>
<dbReference type="OMA" id="GAQKFMQ"/>
<sequence>MEQRESDKGQPFRPLQSEAAQPPHPSPDASAGEPKPPPPSPAAGPPPGPAAVSLSVAAASQPSREPREEEEEEPLIDKDVLFPSDSTTLTRPLFYVVGGICLITIIEGFDNAVIGDAIVSMQQSFGFQDDSAVTQRVVALPQIVACVAAFAGGQLMDWLGRRGTVVVASMAYLQGCLIVCVAWDLWSLMVGRAFAGAGMGLAILVCPVYAAEVAPAAIRGAIISLSEVTLNVGLFVGFLTSNAVAHSNLPRTQDWRVVFAFGGFLALIALILCPYLPESPRWPMTRDKKADAMSPIQAFCSPGEARMAMATLEEEIAVERGRNGHDRSPLRVKDYVQVLCPRREYRSAVLVALGLGILEQLVAADVMVNYSELLLGELGLDRAMILTGTERREREREREG</sequence>
<evidence type="ECO:0000256" key="8">
    <source>
        <dbReference type="SAM" id="Phobius"/>
    </source>
</evidence>
<comment type="similarity">
    <text evidence="2">Belongs to the major facilitator superfamily. Sugar transporter (TC 2.A.1.1) family.</text>
</comment>
<dbReference type="OrthoDB" id="6612291at2759"/>
<feature type="transmembrane region" description="Helical" evidence="8">
    <location>
        <begin position="93"/>
        <end position="114"/>
    </location>
</feature>
<feature type="compositionally biased region" description="Pro residues" evidence="7">
    <location>
        <begin position="34"/>
        <end position="49"/>
    </location>
</feature>
<dbReference type="Gene3D" id="1.20.1250.20">
    <property type="entry name" value="MFS general substrate transporter like domains"/>
    <property type="match status" value="1"/>
</dbReference>
<dbReference type="PANTHER" id="PTHR48020:SF12">
    <property type="entry name" value="PROTON MYO-INOSITOL COTRANSPORTER"/>
    <property type="match status" value="1"/>
</dbReference>
<accession>A0A0G4GYL5</accession>
<evidence type="ECO:0000256" key="1">
    <source>
        <dbReference type="ARBA" id="ARBA00004141"/>
    </source>
</evidence>
<dbReference type="SUPFAM" id="SSF103473">
    <property type="entry name" value="MFS general substrate transporter"/>
    <property type="match status" value="1"/>
</dbReference>
<feature type="region of interest" description="Disordered" evidence="7">
    <location>
        <begin position="1"/>
        <end position="79"/>
    </location>
</feature>
<feature type="transmembrane region" description="Helical" evidence="8">
    <location>
        <begin position="165"/>
        <end position="186"/>
    </location>
</feature>
<dbReference type="VEuPathDB" id="CryptoDB:Vbra_22413"/>
<evidence type="ECO:0000256" key="6">
    <source>
        <dbReference type="ARBA" id="ARBA00023136"/>
    </source>
</evidence>
<dbReference type="InterPro" id="IPR036259">
    <property type="entry name" value="MFS_trans_sf"/>
</dbReference>